<dbReference type="AlphaFoldDB" id="A0A6A6ADQ5"/>
<sequence>MAAFAHFLKSIFIPLFLAAVLYLLLALLIVPFVRRHRTRYSQYLPMPSSAHAESLSTWRTNVSDALYILFVPSRWRRTAVVAHHDDDLFDDEEGEDMVGFSPIDERRRAVLEHRGAADEQRRVGRHLEAVFKDESEDEMEDERRPSLATGRS</sequence>
<proteinExistence type="predicted"/>
<feature type="region of interest" description="Disordered" evidence="1">
    <location>
        <begin position="128"/>
        <end position="152"/>
    </location>
</feature>
<keyword evidence="2" id="KW-0812">Transmembrane</keyword>
<name>A0A6A6ADQ5_9PLEO</name>
<keyword evidence="2" id="KW-1133">Transmembrane helix</keyword>
<dbReference type="OrthoDB" id="5427070at2759"/>
<gene>
    <name evidence="3" type="ORF">P153DRAFT_367191</name>
</gene>
<evidence type="ECO:0000313" key="3">
    <source>
        <dbReference type="EMBL" id="KAF2128871.1"/>
    </source>
</evidence>
<accession>A0A6A6ADQ5</accession>
<evidence type="ECO:0000256" key="1">
    <source>
        <dbReference type="SAM" id="MobiDB-lite"/>
    </source>
</evidence>
<keyword evidence="4" id="KW-1185">Reference proteome</keyword>
<dbReference type="EMBL" id="ML977507">
    <property type="protein sequence ID" value="KAF2128871.1"/>
    <property type="molecule type" value="Genomic_DNA"/>
</dbReference>
<organism evidence="3 4">
    <name type="scientific">Dothidotthia symphoricarpi CBS 119687</name>
    <dbReference type="NCBI Taxonomy" id="1392245"/>
    <lineage>
        <taxon>Eukaryota</taxon>
        <taxon>Fungi</taxon>
        <taxon>Dikarya</taxon>
        <taxon>Ascomycota</taxon>
        <taxon>Pezizomycotina</taxon>
        <taxon>Dothideomycetes</taxon>
        <taxon>Pleosporomycetidae</taxon>
        <taxon>Pleosporales</taxon>
        <taxon>Dothidotthiaceae</taxon>
        <taxon>Dothidotthia</taxon>
    </lineage>
</organism>
<evidence type="ECO:0000256" key="2">
    <source>
        <dbReference type="SAM" id="Phobius"/>
    </source>
</evidence>
<protein>
    <submittedName>
        <fullName evidence="3">Uncharacterized protein</fullName>
    </submittedName>
</protein>
<dbReference type="RefSeq" id="XP_033523260.1">
    <property type="nucleotide sequence ID" value="XM_033668208.1"/>
</dbReference>
<feature type="transmembrane region" description="Helical" evidence="2">
    <location>
        <begin position="12"/>
        <end position="33"/>
    </location>
</feature>
<keyword evidence="2" id="KW-0472">Membrane</keyword>
<evidence type="ECO:0000313" key="4">
    <source>
        <dbReference type="Proteomes" id="UP000799771"/>
    </source>
</evidence>
<dbReference type="Proteomes" id="UP000799771">
    <property type="component" value="Unassembled WGS sequence"/>
</dbReference>
<dbReference type="GeneID" id="54408640"/>
<reference evidence="3" key="1">
    <citation type="journal article" date="2020" name="Stud. Mycol.">
        <title>101 Dothideomycetes genomes: a test case for predicting lifestyles and emergence of pathogens.</title>
        <authorList>
            <person name="Haridas S."/>
            <person name="Albert R."/>
            <person name="Binder M."/>
            <person name="Bloem J."/>
            <person name="Labutti K."/>
            <person name="Salamov A."/>
            <person name="Andreopoulos B."/>
            <person name="Baker S."/>
            <person name="Barry K."/>
            <person name="Bills G."/>
            <person name="Bluhm B."/>
            <person name="Cannon C."/>
            <person name="Castanera R."/>
            <person name="Culley D."/>
            <person name="Daum C."/>
            <person name="Ezra D."/>
            <person name="Gonzalez J."/>
            <person name="Henrissat B."/>
            <person name="Kuo A."/>
            <person name="Liang C."/>
            <person name="Lipzen A."/>
            <person name="Lutzoni F."/>
            <person name="Magnuson J."/>
            <person name="Mondo S."/>
            <person name="Nolan M."/>
            <person name="Ohm R."/>
            <person name="Pangilinan J."/>
            <person name="Park H.-J."/>
            <person name="Ramirez L."/>
            <person name="Alfaro M."/>
            <person name="Sun H."/>
            <person name="Tritt A."/>
            <person name="Yoshinaga Y."/>
            <person name="Zwiers L.-H."/>
            <person name="Turgeon B."/>
            <person name="Goodwin S."/>
            <person name="Spatafora J."/>
            <person name="Crous P."/>
            <person name="Grigoriev I."/>
        </authorList>
    </citation>
    <scope>NUCLEOTIDE SEQUENCE</scope>
    <source>
        <strain evidence="3">CBS 119687</strain>
    </source>
</reference>